<dbReference type="AlphaFoldDB" id="A0ABD1NL55"/>
<comment type="caution">
    <text evidence="3">The sequence shown here is derived from an EMBL/GenBank/DDBJ whole genome shotgun (WGS) entry which is preliminary data.</text>
</comment>
<evidence type="ECO:0000313" key="4">
    <source>
        <dbReference type="Proteomes" id="UP001603857"/>
    </source>
</evidence>
<evidence type="ECO:0000256" key="1">
    <source>
        <dbReference type="SAM" id="MobiDB-lite"/>
    </source>
</evidence>
<name>A0ABD1NL55_9FABA</name>
<protein>
    <recommendedName>
        <fullName evidence="2">DUF3444 domain-containing protein</fullName>
    </recommendedName>
</protein>
<accession>A0ABD1NL55</accession>
<feature type="domain" description="DUF3444" evidence="2">
    <location>
        <begin position="59"/>
        <end position="121"/>
    </location>
</feature>
<dbReference type="Proteomes" id="UP001603857">
    <property type="component" value="Unassembled WGS sequence"/>
</dbReference>
<feature type="compositionally biased region" description="Basic and acidic residues" evidence="1">
    <location>
        <begin position="1"/>
        <end position="11"/>
    </location>
</feature>
<keyword evidence="4" id="KW-1185">Reference proteome</keyword>
<dbReference type="EMBL" id="JBGMDY010000001">
    <property type="protein sequence ID" value="KAL2348868.1"/>
    <property type="molecule type" value="Genomic_DNA"/>
</dbReference>
<dbReference type="PANTHER" id="PTHR44137">
    <property type="entry name" value="BNAC03G44070D PROTEIN"/>
    <property type="match status" value="1"/>
</dbReference>
<evidence type="ECO:0000259" key="2">
    <source>
        <dbReference type="Pfam" id="PF11926"/>
    </source>
</evidence>
<evidence type="ECO:0000313" key="3">
    <source>
        <dbReference type="EMBL" id="KAL2348868.1"/>
    </source>
</evidence>
<organism evidence="3 4">
    <name type="scientific">Flemingia macrophylla</name>
    <dbReference type="NCBI Taxonomy" id="520843"/>
    <lineage>
        <taxon>Eukaryota</taxon>
        <taxon>Viridiplantae</taxon>
        <taxon>Streptophyta</taxon>
        <taxon>Embryophyta</taxon>
        <taxon>Tracheophyta</taxon>
        <taxon>Spermatophyta</taxon>
        <taxon>Magnoliopsida</taxon>
        <taxon>eudicotyledons</taxon>
        <taxon>Gunneridae</taxon>
        <taxon>Pentapetalae</taxon>
        <taxon>rosids</taxon>
        <taxon>fabids</taxon>
        <taxon>Fabales</taxon>
        <taxon>Fabaceae</taxon>
        <taxon>Papilionoideae</taxon>
        <taxon>50 kb inversion clade</taxon>
        <taxon>NPAAA clade</taxon>
        <taxon>indigoferoid/millettioid clade</taxon>
        <taxon>Phaseoleae</taxon>
        <taxon>Flemingia</taxon>
    </lineage>
</organism>
<reference evidence="3 4" key="1">
    <citation type="submission" date="2024-08" db="EMBL/GenBank/DDBJ databases">
        <title>Insights into the chromosomal genome structure of Flemingia macrophylla.</title>
        <authorList>
            <person name="Ding Y."/>
            <person name="Zhao Y."/>
            <person name="Bi W."/>
            <person name="Wu M."/>
            <person name="Zhao G."/>
            <person name="Gong Y."/>
            <person name="Li W."/>
            <person name="Zhang P."/>
        </authorList>
    </citation>
    <scope>NUCLEOTIDE SEQUENCE [LARGE SCALE GENOMIC DNA]</scope>
    <source>
        <strain evidence="3">DYQJB</strain>
        <tissue evidence="3">Leaf</tissue>
    </source>
</reference>
<sequence length="127" mass="14532">MGMEDRIEMRNNRPQRRQKMKNNGGLEVGGGKGLKKNVEIAIEEKSGDLEKHSGEELENMAAVDSDFYDFDKNRVERSFKKGQVWAVYDDDDGMARHYVLMDEFVSVSPFEVRISWLNVHSCGGMGR</sequence>
<proteinExistence type="predicted"/>
<feature type="region of interest" description="Disordered" evidence="1">
    <location>
        <begin position="1"/>
        <end position="32"/>
    </location>
</feature>
<dbReference type="PANTHER" id="PTHR44137:SF24">
    <property type="entry name" value="DNAJ HEAT SHOCK N-TERMINAL DOMAIN-CONTAINING PROTEIN"/>
    <property type="match status" value="1"/>
</dbReference>
<gene>
    <name evidence="3" type="ORF">Fmac_002868</name>
</gene>
<dbReference type="InterPro" id="IPR024593">
    <property type="entry name" value="DUF3444"/>
</dbReference>
<dbReference type="Pfam" id="PF11926">
    <property type="entry name" value="DUF3444"/>
    <property type="match status" value="1"/>
</dbReference>